<gene>
    <name evidence="1" type="ORF">KOOPHZQY_CDS0043</name>
</gene>
<proteinExistence type="predicted"/>
<protein>
    <submittedName>
        <fullName evidence="1">Uncharacterized protein</fullName>
    </submittedName>
</protein>
<dbReference type="EMBL" id="PP841126">
    <property type="protein sequence ID" value="XCN26970.1"/>
    <property type="molecule type" value="Genomic_DNA"/>
</dbReference>
<accession>A0AAU8KUE5</accession>
<name>A0AAU8KUE5_9VIRU</name>
<sequence>MNKCLYSPYVSLLDVSSLILSVRIVNYVN</sequence>
<reference evidence="1" key="1">
    <citation type="submission" date="2024-05" db="EMBL/GenBank/DDBJ databases">
        <title>Complete Genome Sequences of 14 Acinetobacter baumannii phages isolated in Kenya.</title>
        <authorList>
            <person name="Mwai F."/>
            <person name="Kigen C."/>
            <person name="Makobe C."/>
            <person name="Georges M."/>
            <person name="Mutai I."/>
            <person name="Odoyo E."/>
            <person name="Gachoya M."/>
            <person name="Musila L."/>
        </authorList>
    </citation>
    <scope>NUCLEOTIDE SEQUENCE</scope>
</reference>
<organism evidence="1">
    <name type="scientific">Acinetobacter phage vB_Ab_1137_KEN_01</name>
    <dbReference type="NCBI Taxonomy" id="3143009"/>
    <lineage>
        <taxon>Viruses</taxon>
    </lineage>
</organism>
<evidence type="ECO:0000313" key="1">
    <source>
        <dbReference type="EMBL" id="XCN26970.1"/>
    </source>
</evidence>